<feature type="compositionally biased region" description="Basic and acidic residues" evidence="10">
    <location>
        <begin position="209"/>
        <end position="221"/>
    </location>
</feature>
<keyword evidence="4" id="KW-0863">Zinc-finger</keyword>
<evidence type="ECO:0000259" key="11">
    <source>
        <dbReference type="Pfam" id="PF20644"/>
    </source>
</evidence>
<evidence type="ECO:0000256" key="8">
    <source>
        <dbReference type="ARBA" id="ARBA00023163"/>
    </source>
</evidence>
<keyword evidence="8" id="KW-0804">Transcription</keyword>
<dbReference type="GO" id="GO:0001164">
    <property type="term" value="F:RNA polymerase I core promoter sequence-specific DNA binding"/>
    <property type="evidence" value="ECO:0007669"/>
    <property type="project" value="InterPro"/>
</dbReference>
<dbReference type="GO" id="GO:0008270">
    <property type="term" value="F:zinc ion binding"/>
    <property type="evidence" value="ECO:0007669"/>
    <property type="project" value="UniProtKB-KW"/>
</dbReference>
<evidence type="ECO:0000313" key="13">
    <source>
        <dbReference type="Proteomes" id="UP001188597"/>
    </source>
</evidence>
<feature type="compositionally biased region" description="Polar residues" evidence="10">
    <location>
        <begin position="595"/>
        <end position="604"/>
    </location>
</feature>
<evidence type="ECO:0000256" key="9">
    <source>
        <dbReference type="ARBA" id="ARBA00023242"/>
    </source>
</evidence>
<name>A0AA89B5U0_9ASTE</name>
<feature type="region of interest" description="Disordered" evidence="10">
    <location>
        <begin position="199"/>
        <end position="221"/>
    </location>
</feature>
<feature type="region of interest" description="Disordered" evidence="10">
    <location>
        <begin position="558"/>
        <end position="623"/>
    </location>
</feature>
<comment type="subcellular location">
    <subcellularLocation>
        <location evidence="1">Nucleus</location>
        <location evidence="1">Nucleolus</location>
    </subcellularLocation>
</comment>
<protein>
    <recommendedName>
        <fullName evidence="11">Rrn7/TAF1B N-terminal cyclin domain-containing protein</fullName>
    </recommendedName>
</protein>
<dbReference type="Proteomes" id="UP001188597">
    <property type="component" value="Unassembled WGS sequence"/>
</dbReference>
<evidence type="ECO:0000256" key="3">
    <source>
        <dbReference type="ARBA" id="ARBA00022723"/>
    </source>
</evidence>
<dbReference type="PANTHER" id="PTHR31576:SF2">
    <property type="entry name" value="TATA BOX-BINDING PROTEIN-ASSOCIATED FACTOR RNA POLYMERASE I SUBUNIT B"/>
    <property type="match status" value="1"/>
</dbReference>
<dbReference type="EMBL" id="JAVXUP010000466">
    <property type="protein sequence ID" value="KAK3027313.1"/>
    <property type="molecule type" value="Genomic_DNA"/>
</dbReference>
<evidence type="ECO:0000256" key="5">
    <source>
        <dbReference type="ARBA" id="ARBA00022833"/>
    </source>
</evidence>
<dbReference type="AlphaFoldDB" id="A0AA89B5U0"/>
<feature type="region of interest" description="Disordered" evidence="10">
    <location>
        <begin position="412"/>
        <end position="435"/>
    </location>
</feature>
<keyword evidence="7" id="KW-0238">DNA-binding</keyword>
<reference evidence="12" key="1">
    <citation type="submission" date="2022-12" db="EMBL/GenBank/DDBJ databases">
        <title>Draft genome assemblies for two species of Escallonia (Escalloniales).</title>
        <authorList>
            <person name="Chanderbali A."/>
            <person name="Dervinis C."/>
            <person name="Anghel I."/>
            <person name="Soltis D."/>
            <person name="Soltis P."/>
            <person name="Zapata F."/>
        </authorList>
    </citation>
    <scope>NUCLEOTIDE SEQUENCE</scope>
    <source>
        <strain evidence="12">UCBG64.0493</strain>
        <tissue evidence="12">Leaf</tissue>
    </source>
</reference>
<evidence type="ECO:0000256" key="2">
    <source>
        <dbReference type="ARBA" id="ARBA00006899"/>
    </source>
</evidence>
<sequence>MNSIVYCSIIFCIVLRDIQMPDGLDLACQVCGHVGLDDGANGFFYCQECGSQAVDVRDTAPDEEIFEDREFFNTAGAQRRRPTTAVLAEPISQSQPQSQFWESLRTQEQNEDVGDGVGPTMPGDFGSCPRELKYEDYYSEIRLRYLMGVQIMIQLQCKALVENFQVSPLIVGLAEPIWLRFVASTRICADSWVDDAIHKSEPQTQGEANDNRRSAKHRSEPHNLRGQRAVMIWYRHLSKTIPLSYSLVISFLACHVAREAVLPTDILKLTLEGKLPYFAAFVEIEKQIGPPSNACPISASRMFRPMQAVPLQKLESLAAAVAQKIGLTLPPVNFYAIASRFLRHLSLPVAKILPHACRIHEWSMPPELWLSANELRLPTRVCVMSILIVAIRIICDLNGFGKWEMSLTASSADQNGEAKPSCNIDTDDDSEQGSPWDDLNDTRAKHCSNQAEVQQSEFDAAELLLNLEAKYDELADPYEFSKDLPTYLQYCKDVVFAGLEPSFEDCEEQKMIEDLWDFYQKKKVLLARRLFLFLWADRHVHGSEQSDDRGIGFLERSCGDHKRSRDGGTSPPKESKKYRENGYADNPLEDGFISPGNNCSQNNLTRERVSCKEPSATSDAKSHKERAIRRLRLDMEENRFYYIPPRVKVKRLDYIHYMRKRDDGAFTYAVHADYYILLRSCARVVKVDGRSLHFGVLSFEKRLDWLEKRIDRCLHMNPLSDTCQFCSDEGQQNAKDDPINLSNLNL</sequence>
<keyword evidence="5" id="KW-0862">Zinc</keyword>
<feature type="domain" description="Rrn7/TAF1B N-terminal cyclin" evidence="11">
    <location>
        <begin position="149"/>
        <end position="282"/>
    </location>
</feature>
<dbReference type="GO" id="GO:0042790">
    <property type="term" value="P:nucleolar large rRNA transcription by RNA polymerase I"/>
    <property type="evidence" value="ECO:0007669"/>
    <property type="project" value="TreeGrafter"/>
</dbReference>
<keyword evidence="13" id="KW-1185">Reference proteome</keyword>
<comment type="similarity">
    <text evidence="2">Belongs to the RRN7/TAF1B family.</text>
</comment>
<dbReference type="PANTHER" id="PTHR31576">
    <property type="entry name" value="TATA BOX-BINDING PROTEIN-ASSOCIATED FACTOR RNA POLYMERASE I SUBUNIT B"/>
    <property type="match status" value="1"/>
</dbReference>
<proteinExistence type="inferred from homology"/>
<evidence type="ECO:0000256" key="6">
    <source>
        <dbReference type="ARBA" id="ARBA00023015"/>
    </source>
</evidence>
<evidence type="ECO:0000313" key="12">
    <source>
        <dbReference type="EMBL" id="KAK3027313.1"/>
    </source>
</evidence>
<accession>A0AA89B5U0</accession>
<dbReference type="Pfam" id="PF20644">
    <property type="entry name" value="Rrn7_cyclin_N"/>
    <property type="match status" value="1"/>
</dbReference>
<dbReference type="InterPro" id="IPR033599">
    <property type="entry name" value="TAF1B/Rrn7"/>
</dbReference>
<keyword evidence="6" id="KW-0805">Transcription regulation</keyword>
<gene>
    <name evidence="12" type="ORF">RJ639_040405</name>
</gene>
<keyword evidence="9" id="KW-0539">Nucleus</keyword>
<evidence type="ECO:0000256" key="10">
    <source>
        <dbReference type="SAM" id="MobiDB-lite"/>
    </source>
</evidence>
<dbReference type="GO" id="GO:0070860">
    <property type="term" value="C:RNA polymerase I core factor complex"/>
    <property type="evidence" value="ECO:0007669"/>
    <property type="project" value="InterPro"/>
</dbReference>
<keyword evidence="3" id="KW-0479">Metal-binding</keyword>
<dbReference type="InterPro" id="IPR048540">
    <property type="entry name" value="Rrn7_cyclin_N"/>
</dbReference>
<evidence type="ECO:0000256" key="4">
    <source>
        <dbReference type="ARBA" id="ARBA00022771"/>
    </source>
</evidence>
<organism evidence="12 13">
    <name type="scientific">Escallonia herrerae</name>
    <dbReference type="NCBI Taxonomy" id="1293975"/>
    <lineage>
        <taxon>Eukaryota</taxon>
        <taxon>Viridiplantae</taxon>
        <taxon>Streptophyta</taxon>
        <taxon>Embryophyta</taxon>
        <taxon>Tracheophyta</taxon>
        <taxon>Spermatophyta</taxon>
        <taxon>Magnoliopsida</taxon>
        <taxon>eudicotyledons</taxon>
        <taxon>Gunneridae</taxon>
        <taxon>Pentapetalae</taxon>
        <taxon>asterids</taxon>
        <taxon>campanulids</taxon>
        <taxon>Escalloniales</taxon>
        <taxon>Escalloniaceae</taxon>
        <taxon>Escallonia</taxon>
    </lineage>
</organism>
<feature type="compositionally biased region" description="Basic and acidic residues" evidence="10">
    <location>
        <begin position="573"/>
        <end position="582"/>
    </location>
</feature>
<evidence type="ECO:0000256" key="7">
    <source>
        <dbReference type="ARBA" id="ARBA00023125"/>
    </source>
</evidence>
<evidence type="ECO:0000256" key="1">
    <source>
        <dbReference type="ARBA" id="ARBA00004604"/>
    </source>
</evidence>
<comment type="caution">
    <text evidence="12">The sequence shown here is derived from an EMBL/GenBank/DDBJ whole genome shotgun (WGS) entry which is preliminary data.</text>
</comment>